<dbReference type="AlphaFoldDB" id="A0A438MC21"/>
<evidence type="ECO:0000313" key="3">
    <source>
        <dbReference type="Proteomes" id="UP000284824"/>
    </source>
</evidence>
<organism evidence="2 3">
    <name type="scientific">Nonomuraea polychroma</name>
    <dbReference type="NCBI Taxonomy" id="46176"/>
    <lineage>
        <taxon>Bacteria</taxon>
        <taxon>Bacillati</taxon>
        <taxon>Actinomycetota</taxon>
        <taxon>Actinomycetes</taxon>
        <taxon>Streptosporangiales</taxon>
        <taxon>Streptosporangiaceae</taxon>
        <taxon>Nonomuraea</taxon>
    </lineage>
</organism>
<protein>
    <submittedName>
        <fullName evidence="2">Uncharacterized protein</fullName>
    </submittedName>
</protein>
<accession>A0A438MC21</accession>
<gene>
    <name evidence="2" type="ORF">EDD27_5931</name>
</gene>
<proteinExistence type="predicted"/>
<comment type="caution">
    <text evidence="2">The sequence shown here is derived from an EMBL/GenBank/DDBJ whole genome shotgun (WGS) entry which is preliminary data.</text>
</comment>
<keyword evidence="3" id="KW-1185">Reference proteome</keyword>
<evidence type="ECO:0000313" key="2">
    <source>
        <dbReference type="EMBL" id="RVX43256.1"/>
    </source>
</evidence>
<evidence type="ECO:0000256" key="1">
    <source>
        <dbReference type="SAM" id="MobiDB-lite"/>
    </source>
</evidence>
<reference evidence="2 3" key="1">
    <citation type="submission" date="2019-01" db="EMBL/GenBank/DDBJ databases">
        <title>Sequencing the genomes of 1000 actinobacteria strains.</title>
        <authorList>
            <person name="Klenk H.-P."/>
        </authorList>
    </citation>
    <scope>NUCLEOTIDE SEQUENCE [LARGE SCALE GENOMIC DNA]</scope>
    <source>
        <strain evidence="2 3">DSM 43925</strain>
    </source>
</reference>
<dbReference type="EMBL" id="SAUN01000001">
    <property type="protein sequence ID" value="RVX43256.1"/>
    <property type="molecule type" value="Genomic_DNA"/>
</dbReference>
<name>A0A438MC21_9ACTN</name>
<feature type="region of interest" description="Disordered" evidence="1">
    <location>
        <begin position="1"/>
        <end position="42"/>
    </location>
</feature>
<feature type="compositionally biased region" description="Acidic residues" evidence="1">
    <location>
        <begin position="23"/>
        <end position="33"/>
    </location>
</feature>
<dbReference type="Proteomes" id="UP000284824">
    <property type="component" value="Unassembled WGS sequence"/>
</dbReference>
<sequence>MSAVEDFYPEQTADDRDLGWGDDLPDEDPDDFFVENRPPHWE</sequence>